<dbReference type="SUPFAM" id="SSF53756">
    <property type="entry name" value="UDP-Glycosyltransferase/glycogen phosphorylase"/>
    <property type="match status" value="1"/>
</dbReference>
<dbReference type="EMBL" id="AMFJ01021646">
    <property type="protein sequence ID" value="EKD66178.1"/>
    <property type="molecule type" value="Genomic_DNA"/>
</dbReference>
<organism evidence="6">
    <name type="scientific">uncultured bacterium</name>
    <name type="common">gcode 4</name>
    <dbReference type="NCBI Taxonomy" id="1234023"/>
    <lineage>
        <taxon>Bacteria</taxon>
        <taxon>environmental samples</taxon>
    </lineage>
</organism>
<dbReference type="PANTHER" id="PTHR21015">
    <property type="entry name" value="UDP-N-ACETYLGLUCOSAMINE--N-ACETYLMURAMYL-(PENTAPEPTIDE) PYROPHOSPHORYL-UNDECAPRENOL N-ACETYLGLUCOSAMINE TRANSFERASE 1"/>
    <property type="match status" value="1"/>
</dbReference>
<keyword evidence="3" id="KW-1133">Transmembrane helix</keyword>
<evidence type="ECO:0000259" key="5">
    <source>
        <dbReference type="Pfam" id="PF04101"/>
    </source>
</evidence>
<keyword evidence="3" id="KW-0472">Membrane</keyword>
<feature type="transmembrane region" description="Helical" evidence="3">
    <location>
        <begin position="12"/>
        <end position="34"/>
    </location>
</feature>
<dbReference type="InterPro" id="IPR007235">
    <property type="entry name" value="Glyco_trans_28_C"/>
</dbReference>
<dbReference type="Pfam" id="PF04101">
    <property type="entry name" value="Glyco_tran_28_C"/>
    <property type="match status" value="1"/>
</dbReference>
<evidence type="ECO:0000256" key="3">
    <source>
        <dbReference type="SAM" id="Phobius"/>
    </source>
</evidence>
<dbReference type="PANTHER" id="PTHR21015:SF27">
    <property type="entry name" value="UDP-N-ACETYLGLUCOSAMINE--N-ACETYLMURAMYL-(PENTAPEPTIDE) PYROPHOSPHORYL-UNDECAPRENOL N-ACETYLGLUCOSAMINE TRANSFERASE"/>
    <property type="match status" value="1"/>
</dbReference>
<evidence type="ECO:0000256" key="1">
    <source>
        <dbReference type="ARBA" id="ARBA00022676"/>
    </source>
</evidence>
<dbReference type="CDD" id="cd03785">
    <property type="entry name" value="GT28_MurG"/>
    <property type="match status" value="1"/>
</dbReference>
<dbReference type="GO" id="GO:0016758">
    <property type="term" value="F:hexosyltransferase activity"/>
    <property type="evidence" value="ECO:0007669"/>
    <property type="project" value="InterPro"/>
</dbReference>
<dbReference type="GO" id="GO:1901137">
    <property type="term" value="P:carbohydrate derivative biosynthetic process"/>
    <property type="evidence" value="ECO:0007669"/>
    <property type="project" value="UniProtKB-ARBA"/>
</dbReference>
<gene>
    <name evidence="6" type="ORF">ACD_49C00060G0020</name>
</gene>
<dbReference type="Pfam" id="PF03033">
    <property type="entry name" value="Glyco_transf_28"/>
    <property type="match status" value="1"/>
</dbReference>
<evidence type="ECO:0000313" key="6">
    <source>
        <dbReference type="EMBL" id="EKD66178.1"/>
    </source>
</evidence>
<keyword evidence="1 6" id="KW-0328">Glycosyltransferase</keyword>
<sequence length="351" mass="41467">MRNKTSALGVKKILLLWWWSGGHIMPLLAIYNSLKDDKNLEFFWVGESGSLEENIAWKNEIKFFSIKSGKLRRYFSFRTFVEPFHILIWIVQSIILLHKLRPDLIFSKWWYVSLPMAIAGKIFWIKLFLHESDSIPGLANRIVARFASKIFLGFESAKVYFKNREVEVIGQILNPELFENIEESDVKSEKTNLLVIAWSQWSTRIFDFLLRNIDKLKNFKIDVILGSQNTVFREKFEKYSFVNVYDFVDQNILKNLYYTSDLAITRAGATTLAEIEAFNIKMIIIPLPESGNNHQYYNALEYEKKWNVLINENELNNSWIEKVLKFDWYKKELVDFKNTNSLEIIKKTILK</sequence>
<comment type="caution">
    <text evidence="6">The sequence shown here is derived from an EMBL/GenBank/DDBJ whole genome shotgun (WGS) entry which is preliminary data.</text>
</comment>
<protein>
    <submittedName>
        <fullName evidence="6">Undecaprenyldiphospho-muramoylpentapeptide beta-N-acetylglucosaminyltransferase</fullName>
    </submittedName>
</protein>
<keyword evidence="2 6" id="KW-0808">Transferase</keyword>
<dbReference type="GO" id="GO:0005975">
    <property type="term" value="P:carbohydrate metabolic process"/>
    <property type="evidence" value="ECO:0007669"/>
    <property type="project" value="InterPro"/>
</dbReference>
<proteinExistence type="predicted"/>
<feature type="domain" description="Glycosyltransferase family 28 N-terminal" evidence="4">
    <location>
        <begin position="20"/>
        <end position="151"/>
    </location>
</feature>
<name>K2BBQ1_9BACT</name>
<dbReference type="Gene3D" id="3.40.50.2000">
    <property type="entry name" value="Glycogen Phosphorylase B"/>
    <property type="match status" value="2"/>
</dbReference>
<evidence type="ECO:0000259" key="4">
    <source>
        <dbReference type="Pfam" id="PF03033"/>
    </source>
</evidence>
<feature type="transmembrane region" description="Helical" evidence="3">
    <location>
        <begin position="80"/>
        <end position="97"/>
    </location>
</feature>
<feature type="domain" description="Glycosyl transferase family 28 C-terminal" evidence="5">
    <location>
        <begin position="218"/>
        <end position="325"/>
    </location>
</feature>
<dbReference type="InterPro" id="IPR004276">
    <property type="entry name" value="GlycoTrans_28_N"/>
</dbReference>
<dbReference type="AlphaFoldDB" id="K2BBQ1"/>
<accession>K2BBQ1</accession>
<evidence type="ECO:0000256" key="2">
    <source>
        <dbReference type="ARBA" id="ARBA00022679"/>
    </source>
</evidence>
<reference evidence="6" key="1">
    <citation type="journal article" date="2012" name="Science">
        <title>Fermentation, hydrogen, and sulfur metabolism in multiple uncultivated bacterial phyla.</title>
        <authorList>
            <person name="Wrighton K.C."/>
            <person name="Thomas B.C."/>
            <person name="Sharon I."/>
            <person name="Miller C.S."/>
            <person name="Castelle C.J."/>
            <person name="VerBerkmoes N.C."/>
            <person name="Wilkins M.J."/>
            <person name="Hettich R.L."/>
            <person name="Lipton M.S."/>
            <person name="Williams K.H."/>
            <person name="Long P.E."/>
            <person name="Banfield J.F."/>
        </authorList>
    </citation>
    <scope>NUCLEOTIDE SEQUENCE [LARGE SCALE GENOMIC DNA]</scope>
</reference>
<keyword evidence="3" id="KW-0812">Transmembrane</keyword>